<accession>A0A6M6E1Q3</accession>
<reference evidence="1 2" key="1">
    <citation type="submission" date="2019-10" db="EMBL/GenBank/DDBJ databases">
        <title>Complete genome sequences for adaption low water activity.</title>
        <authorList>
            <person name="Zhao L."/>
            <person name="Zhong J."/>
        </authorList>
    </citation>
    <scope>NUCLEOTIDE SEQUENCE [LARGE SCALE GENOMIC DNA]</scope>
    <source>
        <strain evidence="1 2">FDU301</strain>
        <plasmid evidence="2">pfdu301a</plasmid>
    </source>
</reference>
<gene>
    <name evidence="1" type="ORF">FDZ14_32805</name>
</gene>
<geneLocation type="plasmid" evidence="2">
    <name>pfdu301a</name>
</geneLocation>
<dbReference type="EMBL" id="CP045273">
    <property type="protein sequence ID" value="QJX80872.1"/>
    <property type="molecule type" value="Genomic_DNA"/>
</dbReference>
<dbReference type="AlphaFoldDB" id="A0A6M6E1Q3"/>
<name>A0A6M6E1Q3_PRIMG</name>
<evidence type="ECO:0000313" key="2">
    <source>
        <dbReference type="Proteomes" id="UP000501076"/>
    </source>
</evidence>
<protein>
    <submittedName>
        <fullName evidence="1">Uncharacterized protein</fullName>
    </submittedName>
</protein>
<dbReference type="Proteomes" id="UP000501076">
    <property type="component" value="Plasmid pFDU301A"/>
</dbReference>
<sequence length="127" mass="14539">MLQLYKSRSLEVGGKVRVYFNLHTNLFSVVSMEGKHKGKVVAHGNGIIIAEAEFKVNKAGQEQVRKTKRKSVHAYVDGIFIGLTDETLNKQAYYNPYLTDYFMDWESKENVFNAKAVVLKDKRVTYS</sequence>
<dbReference type="Pfam" id="PF25735">
    <property type="entry name" value="Phage_L5_gp82"/>
    <property type="match status" value="1"/>
</dbReference>
<dbReference type="RefSeq" id="WP_171778871.1">
    <property type="nucleotide sequence ID" value="NZ_CP045273.1"/>
</dbReference>
<organism evidence="1 2">
    <name type="scientific">Priestia megaterium</name>
    <name type="common">Bacillus megaterium</name>
    <dbReference type="NCBI Taxonomy" id="1404"/>
    <lineage>
        <taxon>Bacteria</taxon>
        <taxon>Bacillati</taxon>
        <taxon>Bacillota</taxon>
        <taxon>Bacilli</taxon>
        <taxon>Bacillales</taxon>
        <taxon>Bacillaceae</taxon>
        <taxon>Priestia</taxon>
    </lineage>
</organism>
<keyword evidence="1" id="KW-0614">Plasmid</keyword>
<proteinExistence type="predicted"/>
<evidence type="ECO:0000313" key="1">
    <source>
        <dbReference type="EMBL" id="QJX80872.1"/>
    </source>
</evidence>
<dbReference type="InterPro" id="IPR058002">
    <property type="entry name" value="Gp82"/>
</dbReference>